<dbReference type="EMBL" id="JAGHKO010000004">
    <property type="protein sequence ID" value="MBO9202280.1"/>
    <property type="molecule type" value="Genomic_DNA"/>
</dbReference>
<evidence type="ECO:0000313" key="2">
    <source>
        <dbReference type="Proteomes" id="UP000677244"/>
    </source>
</evidence>
<accession>A0ABS3YWI5</accession>
<reference evidence="1 2" key="1">
    <citation type="submission" date="2021-03" db="EMBL/GenBank/DDBJ databases">
        <title>Assistant Professor.</title>
        <authorList>
            <person name="Huq M.A."/>
        </authorList>
    </citation>
    <scope>NUCLEOTIDE SEQUENCE [LARGE SCALE GENOMIC DNA]</scope>
    <source>
        <strain evidence="1 2">MAH-29</strain>
    </source>
</reference>
<sequence length="159" mass="17938">MQTIILSNIMLNKITFVPIRQLLLLLLVTSASLAGRAQQVDSIFFHLYTDSLKKGVHNYINVDGKLSNGHWLPLTNKEIDFTSTAGKFMGNSLILDTAFKGEKVTVKAVLKNNTAIWKEIDIYIKKVEDNERLRTVDEILNTPSSRRSKRNSKSLVTGF</sequence>
<dbReference type="RefSeq" id="WP_209140326.1">
    <property type="nucleotide sequence ID" value="NZ_JAGHKO010000004.1"/>
</dbReference>
<organism evidence="1 2">
    <name type="scientific">Niastella soli</name>
    <dbReference type="NCBI Taxonomy" id="2821487"/>
    <lineage>
        <taxon>Bacteria</taxon>
        <taxon>Pseudomonadati</taxon>
        <taxon>Bacteroidota</taxon>
        <taxon>Chitinophagia</taxon>
        <taxon>Chitinophagales</taxon>
        <taxon>Chitinophagaceae</taxon>
        <taxon>Niastella</taxon>
    </lineage>
</organism>
<dbReference type="Proteomes" id="UP000677244">
    <property type="component" value="Unassembled WGS sequence"/>
</dbReference>
<name>A0ABS3YWI5_9BACT</name>
<proteinExistence type="predicted"/>
<protein>
    <submittedName>
        <fullName evidence="1">Uncharacterized protein</fullName>
    </submittedName>
</protein>
<gene>
    <name evidence="1" type="ORF">J7I42_18485</name>
</gene>
<comment type="caution">
    <text evidence="1">The sequence shown here is derived from an EMBL/GenBank/DDBJ whole genome shotgun (WGS) entry which is preliminary data.</text>
</comment>
<evidence type="ECO:0000313" key="1">
    <source>
        <dbReference type="EMBL" id="MBO9202280.1"/>
    </source>
</evidence>
<keyword evidence="2" id="KW-1185">Reference proteome</keyword>